<dbReference type="EMBL" id="GBYB01007483">
    <property type="protein sequence ID" value="JAG77250.1"/>
    <property type="molecule type" value="Transcribed_RNA"/>
</dbReference>
<evidence type="ECO:0000313" key="15">
    <source>
        <dbReference type="RefSeq" id="XP_011309856.1"/>
    </source>
</evidence>
<keyword evidence="6" id="KW-0282">Flagellum</keyword>
<dbReference type="RefSeq" id="XP_011309856.1">
    <property type="nucleotide sequence ID" value="XM_011311554.1"/>
</dbReference>
<keyword evidence="9" id="KW-0966">Cell projection</keyword>
<comment type="subcellular location">
    <subcellularLocation>
        <location evidence="2">Cytoplasm</location>
        <location evidence="2">Cytoskeleton</location>
        <location evidence="2">Flagellum axoneme</location>
    </subcellularLocation>
</comment>
<evidence type="ECO:0000313" key="12">
    <source>
        <dbReference type="Proteomes" id="UP000694866"/>
    </source>
</evidence>
<evidence type="ECO:0000256" key="2">
    <source>
        <dbReference type="ARBA" id="ARBA00004611"/>
    </source>
</evidence>
<evidence type="ECO:0000256" key="5">
    <source>
        <dbReference type="ARBA" id="ARBA00022490"/>
    </source>
</evidence>
<keyword evidence="5" id="KW-0963">Cytoplasm</keyword>
<evidence type="ECO:0000313" key="17">
    <source>
        <dbReference type="RefSeq" id="XP_011309858.1"/>
    </source>
</evidence>
<evidence type="ECO:0000256" key="8">
    <source>
        <dbReference type="ARBA" id="ARBA00023212"/>
    </source>
</evidence>
<evidence type="ECO:0000256" key="9">
    <source>
        <dbReference type="ARBA" id="ARBA00023273"/>
    </source>
</evidence>
<comment type="function">
    <text evidence="1">Component of the nexin-dynein regulatory complex (N-DRC), a key regulator of ciliary/flagellar motility which maintains the alignment and integrity of the distal axoneme and regulates microtubule sliding in motile axonemes.</text>
</comment>
<evidence type="ECO:0000256" key="7">
    <source>
        <dbReference type="ARBA" id="ARBA00023069"/>
    </source>
</evidence>
<dbReference type="RefSeq" id="XP_011309854.1">
    <property type="nucleotide sequence ID" value="XM_011311552.1"/>
</dbReference>
<evidence type="ECO:0000313" key="18">
    <source>
        <dbReference type="RefSeq" id="XP_011309859.1"/>
    </source>
</evidence>
<evidence type="ECO:0000256" key="10">
    <source>
        <dbReference type="SAM" id="Coils"/>
    </source>
</evidence>
<dbReference type="Proteomes" id="UP000694866">
    <property type="component" value="Unplaced"/>
</dbReference>
<feature type="coiled-coil region" evidence="10">
    <location>
        <begin position="90"/>
        <end position="146"/>
    </location>
</feature>
<dbReference type="OrthoDB" id="536093at2759"/>
<evidence type="ECO:0000313" key="14">
    <source>
        <dbReference type="RefSeq" id="XP_011309855.1"/>
    </source>
</evidence>
<evidence type="ECO:0000256" key="4">
    <source>
        <dbReference type="ARBA" id="ARBA00021752"/>
    </source>
</evidence>
<evidence type="ECO:0000256" key="1">
    <source>
        <dbReference type="ARBA" id="ARBA00003029"/>
    </source>
</evidence>
<proteinExistence type="inferred from homology"/>
<evidence type="ECO:0000313" key="13">
    <source>
        <dbReference type="RefSeq" id="XP_011309854.1"/>
    </source>
</evidence>
<dbReference type="RefSeq" id="XP_011309859.1">
    <property type="nucleotide sequence ID" value="XM_011311557.1"/>
</dbReference>
<accession>A0A9R1THR1</accession>
<reference evidence="11" key="1">
    <citation type="submission" date="2015-01" db="EMBL/GenBank/DDBJ databases">
        <title>Transcriptome Assembly of Fopius arisanus.</title>
        <authorList>
            <person name="Geib S."/>
        </authorList>
    </citation>
    <scope>NUCLEOTIDE SEQUENCE</scope>
</reference>
<dbReference type="KEGG" id="fas:105270537"/>
<evidence type="ECO:0000313" key="11">
    <source>
        <dbReference type="EMBL" id="JAG77250.1"/>
    </source>
</evidence>
<evidence type="ECO:0000256" key="6">
    <source>
        <dbReference type="ARBA" id="ARBA00022846"/>
    </source>
</evidence>
<sequence length="291" mass="35147">MERDVSACRMRTILGNLRWRVGKSFETFGHEYNTEDQTALTNLMENLEHLGRMIETRMRTTPKEERERASNLAWALVNGKKALQEAEVLRITLENTRLEHRKSVEEVEEEIGRERKLLEKIKLQRTLEITRRREELEVQMREITDETLIEKRQMTDEITLREIEYKNTCAENLKKEKEIYAARKEVEQRYLGILSKYDREVGELHRTMESLIAESDLLENKLRTLEKALRVQEIEYVEVKNERETVLREAFMESLNSFMRERAAKRIQRTWRAYWERQLLRKKKKCKKKKQ</sequence>
<dbReference type="RefSeq" id="XP_011309857.1">
    <property type="nucleotide sequence ID" value="XM_011311555.1"/>
</dbReference>
<accession>A0A9R1TIA0</accession>
<accession>A0A9R1U627</accession>
<keyword evidence="8" id="KW-0206">Cytoskeleton</keyword>
<keyword evidence="10" id="KW-0175">Coiled coil</keyword>
<dbReference type="InterPro" id="IPR042815">
    <property type="entry name" value="DRC10"/>
</dbReference>
<name>A0A0C9Q0R8_9HYME</name>
<comment type="similarity">
    <text evidence="3">Belongs to the DRC10 family.</text>
</comment>
<dbReference type="AlphaFoldDB" id="A0A0C9Q0R8"/>
<dbReference type="RefSeq" id="XP_011309860.1">
    <property type="nucleotide sequence ID" value="XM_011311558.1"/>
</dbReference>
<accession>A0A9R1TJ21</accession>
<evidence type="ECO:0000313" key="19">
    <source>
        <dbReference type="RefSeq" id="XP_011309860.1"/>
    </source>
</evidence>
<organism evidence="11">
    <name type="scientific">Fopius arisanus</name>
    <dbReference type="NCBI Taxonomy" id="64838"/>
    <lineage>
        <taxon>Eukaryota</taxon>
        <taxon>Metazoa</taxon>
        <taxon>Ecdysozoa</taxon>
        <taxon>Arthropoda</taxon>
        <taxon>Hexapoda</taxon>
        <taxon>Insecta</taxon>
        <taxon>Pterygota</taxon>
        <taxon>Neoptera</taxon>
        <taxon>Endopterygota</taxon>
        <taxon>Hymenoptera</taxon>
        <taxon>Apocrita</taxon>
        <taxon>Ichneumonoidea</taxon>
        <taxon>Braconidae</taxon>
        <taxon>Opiinae</taxon>
        <taxon>Fopius</taxon>
    </lineage>
</organism>
<accession>A0A9R1U7D7</accession>
<evidence type="ECO:0000256" key="3">
    <source>
        <dbReference type="ARBA" id="ARBA00009071"/>
    </source>
</evidence>
<keyword evidence="7" id="KW-0969">Cilium</keyword>
<dbReference type="RefSeq" id="XP_011309855.1">
    <property type="nucleotide sequence ID" value="XM_011311553.1"/>
</dbReference>
<feature type="coiled-coil region" evidence="10">
    <location>
        <begin position="194"/>
        <end position="242"/>
    </location>
</feature>
<keyword evidence="12" id="KW-1185">Reference proteome</keyword>
<protein>
    <recommendedName>
        <fullName evidence="4">Dynein regulatory complex protein 10</fullName>
    </recommendedName>
</protein>
<accession>A0A9R1TGA6</accession>
<dbReference type="PROSITE" id="PS50096">
    <property type="entry name" value="IQ"/>
    <property type="match status" value="1"/>
</dbReference>
<dbReference type="RefSeq" id="XP_011309858.1">
    <property type="nucleotide sequence ID" value="XM_011311556.1"/>
</dbReference>
<reference evidence="13 14" key="2">
    <citation type="submission" date="2025-04" db="UniProtKB">
        <authorList>
            <consortium name="RefSeq"/>
        </authorList>
    </citation>
    <scope>IDENTIFICATION</scope>
    <source>
        <strain evidence="13 14">USDA-PBARC FA_bdor</strain>
        <tissue evidence="13 14">Whole organism</tissue>
    </source>
</reference>
<accession>A0A0C9Q0R8</accession>
<accession>A0A9R1TIM1</accession>
<gene>
    <name evidence="11" type="primary">VIM</name>
    <name evidence="13 14 15 16 17 18 19" type="synonym">LOC105270537</name>
    <name evidence="11" type="ORF">g.45185</name>
</gene>
<dbReference type="GeneID" id="105270537"/>
<evidence type="ECO:0000313" key="16">
    <source>
        <dbReference type="RefSeq" id="XP_011309857.1"/>
    </source>
</evidence>
<dbReference type="PANTHER" id="PTHR31598">
    <property type="entry name" value="IQ DOMAIN-CONTAINING PROTEIN D"/>
    <property type="match status" value="1"/>
</dbReference>
<dbReference type="PANTHER" id="PTHR31598:SF1">
    <property type="entry name" value="DYNEIN REGULATORY COMPLEX PROTEIN 10"/>
    <property type="match status" value="1"/>
</dbReference>